<name>A0A2S5TI25_9GAMM</name>
<comment type="caution">
    <text evidence="1">The sequence shown here is derived from an EMBL/GenBank/DDBJ whole genome shotgun (WGS) entry which is preliminary data.</text>
</comment>
<proteinExistence type="predicted"/>
<dbReference type="AlphaFoldDB" id="A0A2S5TI25"/>
<dbReference type="Proteomes" id="UP000238220">
    <property type="component" value="Unassembled WGS sequence"/>
</dbReference>
<organism evidence="1 2">
    <name type="scientific">Solimonas fluminis</name>
    <dbReference type="NCBI Taxonomy" id="2086571"/>
    <lineage>
        <taxon>Bacteria</taxon>
        <taxon>Pseudomonadati</taxon>
        <taxon>Pseudomonadota</taxon>
        <taxon>Gammaproteobacteria</taxon>
        <taxon>Nevskiales</taxon>
        <taxon>Nevskiaceae</taxon>
        <taxon>Solimonas</taxon>
    </lineage>
</organism>
<dbReference type="OrthoDB" id="4350944at2"/>
<dbReference type="EMBL" id="PSNW01000003">
    <property type="protein sequence ID" value="PPE74597.1"/>
    <property type="molecule type" value="Genomic_DNA"/>
</dbReference>
<reference evidence="1 2" key="1">
    <citation type="submission" date="2018-02" db="EMBL/GenBank/DDBJ databases">
        <title>Genome sequencing of Solimonas sp. HR-BB.</title>
        <authorList>
            <person name="Lee Y."/>
            <person name="Jeon C.O."/>
        </authorList>
    </citation>
    <scope>NUCLEOTIDE SEQUENCE [LARGE SCALE GENOMIC DNA]</scope>
    <source>
        <strain evidence="1 2">HR-BB</strain>
    </source>
</reference>
<evidence type="ECO:0000313" key="2">
    <source>
        <dbReference type="Proteomes" id="UP000238220"/>
    </source>
</evidence>
<keyword evidence="2" id="KW-1185">Reference proteome</keyword>
<evidence type="ECO:0000313" key="1">
    <source>
        <dbReference type="EMBL" id="PPE74597.1"/>
    </source>
</evidence>
<accession>A0A2S5TI25</accession>
<gene>
    <name evidence="1" type="ORF">C3942_07490</name>
</gene>
<sequence length="69" mass="7684">MNDQIKLSKKEAYKAMFLFLEREYQLTKSDDIGSLLGAMQFLGDGVPADPAAWEDWEECVGQALREGGA</sequence>
<dbReference type="RefSeq" id="WP_104229941.1">
    <property type="nucleotide sequence ID" value="NZ_PSNW01000003.1"/>
</dbReference>
<protein>
    <submittedName>
        <fullName evidence="1">Uncharacterized protein</fullName>
    </submittedName>
</protein>